<name>A0ABS2ABX7_9ACTN</name>
<keyword evidence="2" id="KW-1185">Reference proteome</keyword>
<sequence>MDGPGFHVEIGVLESASTGITRSVADQHELQLKRLDGPEAMYGQADLHNAMENFCDRWDTGIGMLLKDAEEIGGILSDVAGAYRAADQAAAGRLTSDPGEPVLDD</sequence>
<proteinExistence type="predicted"/>
<reference evidence="1 2" key="1">
    <citation type="submission" date="2021-01" db="EMBL/GenBank/DDBJ databases">
        <title>Actinoplanes sp. nov. LDG1-06 isolated from lichen.</title>
        <authorList>
            <person name="Saeng-In P."/>
            <person name="Phongsopitanun W."/>
            <person name="Kanchanasin P."/>
            <person name="Yuki M."/>
            <person name="Kudo T."/>
            <person name="Ohkuma M."/>
            <person name="Tanasupawat S."/>
        </authorList>
    </citation>
    <scope>NUCLEOTIDE SEQUENCE [LARGE SCALE GENOMIC DNA]</scope>
    <source>
        <strain evidence="1 2">LDG1-06</strain>
    </source>
</reference>
<comment type="caution">
    <text evidence="1">The sequence shown here is derived from an EMBL/GenBank/DDBJ whole genome shotgun (WGS) entry which is preliminary data.</text>
</comment>
<evidence type="ECO:0000313" key="2">
    <source>
        <dbReference type="Proteomes" id="UP000632138"/>
    </source>
</evidence>
<evidence type="ECO:0000313" key="1">
    <source>
        <dbReference type="EMBL" id="MBM2617285.1"/>
    </source>
</evidence>
<protein>
    <submittedName>
        <fullName evidence="1">Uncharacterized protein</fullName>
    </submittedName>
</protein>
<accession>A0ABS2ABX7</accession>
<dbReference type="EMBL" id="JAENHP010000004">
    <property type="protein sequence ID" value="MBM2617285.1"/>
    <property type="molecule type" value="Genomic_DNA"/>
</dbReference>
<organism evidence="1 2">
    <name type="scientific">Paractinoplanes ovalisporus</name>
    <dbReference type="NCBI Taxonomy" id="2810368"/>
    <lineage>
        <taxon>Bacteria</taxon>
        <taxon>Bacillati</taxon>
        <taxon>Actinomycetota</taxon>
        <taxon>Actinomycetes</taxon>
        <taxon>Micromonosporales</taxon>
        <taxon>Micromonosporaceae</taxon>
        <taxon>Paractinoplanes</taxon>
    </lineage>
</organism>
<dbReference type="RefSeq" id="WP_203377249.1">
    <property type="nucleotide sequence ID" value="NZ_JAENHP010000004.1"/>
</dbReference>
<dbReference type="Proteomes" id="UP000632138">
    <property type="component" value="Unassembled WGS sequence"/>
</dbReference>
<gene>
    <name evidence="1" type="ORF">JIG36_17160</name>
</gene>